<dbReference type="EMBL" id="CP009896">
    <property type="protein sequence ID" value="AIY18783.1"/>
    <property type="molecule type" value="Genomic_DNA"/>
</dbReference>
<dbReference type="HOGENOM" id="CLU_1446259_0_0_11"/>
<dbReference type="OrthoDB" id="5186007at2"/>
<organism evidence="1 2">
    <name type="scientific">Nocardioides simplex</name>
    <name type="common">Arthrobacter simplex</name>
    <dbReference type="NCBI Taxonomy" id="2045"/>
    <lineage>
        <taxon>Bacteria</taxon>
        <taxon>Bacillati</taxon>
        <taxon>Actinomycetota</taxon>
        <taxon>Actinomycetes</taxon>
        <taxon>Propionibacteriales</taxon>
        <taxon>Nocardioidaceae</taxon>
        <taxon>Pimelobacter</taxon>
    </lineage>
</organism>
<keyword evidence="2" id="KW-1185">Reference proteome</keyword>
<dbReference type="eggNOG" id="COG1211">
    <property type="taxonomic scope" value="Bacteria"/>
</dbReference>
<dbReference type="InterPro" id="IPR029044">
    <property type="entry name" value="Nucleotide-diphossugar_trans"/>
</dbReference>
<evidence type="ECO:0000313" key="2">
    <source>
        <dbReference type="Proteomes" id="UP000030300"/>
    </source>
</evidence>
<protein>
    <submittedName>
        <fullName evidence="1">Uncharacterized protein</fullName>
    </submittedName>
</protein>
<sequence length="204" mass="21094">MNPHPYDVVDISAPVAGIVVEEGRGALPFRLIHGESLVAAAAWAAGEAGVDLLDQTVPWEALVERGGPLLLHDPLCPMTPPDFLRACADRAEVADVVVVGVRPVTDTVKEAHAAPDGGESLGASVDRDGLVAVCSPVVLPTSVVADLLGGPDARLPATDFVALVTALRDRYGAARVVLVDAPPAARRIGSDADLQVLEALTDPR</sequence>
<name>A0A0A1DQE8_NOCSI</name>
<gene>
    <name evidence="1" type="ORF">KR76_22020</name>
</gene>
<dbReference type="Gene3D" id="3.90.550.10">
    <property type="entry name" value="Spore Coat Polysaccharide Biosynthesis Protein SpsA, Chain A"/>
    <property type="match status" value="1"/>
</dbReference>
<dbReference type="AlphaFoldDB" id="A0A0A1DQE8"/>
<accession>A0A0A1DQE8</accession>
<dbReference type="Proteomes" id="UP000030300">
    <property type="component" value="Chromosome"/>
</dbReference>
<reference evidence="1 2" key="1">
    <citation type="journal article" date="2015" name="Genome Announc.">
        <title>Complete Genome Sequence of Steroid-Transforming Nocardioides simplex VKM Ac-2033D.</title>
        <authorList>
            <person name="Shtratnikova V.Y."/>
            <person name="Schelkunov M.I."/>
            <person name="Pekov Y.A."/>
            <person name="Fokina V.V."/>
            <person name="Logacheva M.D."/>
            <person name="Sokolov S.L."/>
            <person name="Bragin E.Y."/>
            <person name="Ashapkin V.V."/>
            <person name="Donova M.V."/>
        </authorList>
    </citation>
    <scope>NUCLEOTIDE SEQUENCE [LARGE SCALE GENOMIC DNA]</scope>
    <source>
        <strain evidence="1 2">VKM Ac-2033D</strain>
    </source>
</reference>
<dbReference type="KEGG" id="psim:KR76_22020"/>
<dbReference type="STRING" id="2045.KR76_22020"/>
<dbReference type="RefSeq" id="WP_038681364.1">
    <property type="nucleotide sequence ID" value="NZ_BJMC01000011.1"/>
</dbReference>
<proteinExistence type="predicted"/>
<dbReference type="GeneID" id="96611463"/>
<evidence type="ECO:0000313" key="1">
    <source>
        <dbReference type="EMBL" id="AIY18783.1"/>
    </source>
</evidence>
<dbReference type="SUPFAM" id="SSF53448">
    <property type="entry name" value="Nucleotide-diphospho-sugar transferases"/>
    <property type="match status" value="1"/>
</dbReference>